<evidence type="ECO:0000256" key="1">
    <source>
        <dbReference type="SAM" id="MobiDB-lite"/>
    </source>
</evidence>
<dbReference type="RefSeq" id="WP_045258731.1">
    <property type="nucleotide sequence ID" value="NZ_CP158847.1"/>
</dbReference>
<dbReference type="AlphaFoldDB" id="A0A0M2HIJ1"/>
<name>A0A0M2HIJ1_9MICO</name>
<organism evidence="3 4">
    <name type="scientific">Microbacterium hydrocarbonoxydans</name>
    <dbReference type="NCBI Taxonomy" id="273678"/>
    <lineage>
        <taxon>Bacteria</taxon>
        <taxon>Bacillati</taxon>
        <taxon>Actinomycetota</taxon>
        <taxon>Actinomycetes</taxon>
        <taxon>Micrococcales</taxon>
        <taxon>Microbacteriaceae</taxon>
        <taxon>Microbacterium</taxon>
    </lineage>
</organism>
<feature type="domain" description="HTH marR-type" evidence="2">
    <location>
        <begin position="8"/>
        <end position="137"/>
    </location>
</feature>
<dbReference type="STRING" id="273678.RS84_03202"/>
<proteinExistence type="predicted"/>
<dbReference type="GO" id="GO:0003700">
    <property type="term" value="F:DNA-binding transcription factor activity"/>
    <property type="evidence" value="ECO:0007669"/>
    <property type="project" value="InterPro"/>
</dbReference>
<dbReference type="SMART" id="SM00347">
    <property type="entry name" value="HTH_MARR"/>
    <property type="match status" value="1"/>
</dbReference>
<comment type="caution">
    <text evidence="3">The sequence shown here is derived from an EMBL/GenBank/DDBJ whole genome shotgun (WGS) entry which is preliminary data.</text>
</comment>
<dbReference type="PATRIC" id="fig|273678.4.peg.3196"/>
<gene>
    <name evidence="3" type="ORF">RS84_03202</name>
</gene>
<dbReference type="InterPro" id="IPR000835">
    <property type="entry name" value="HTH_MarR-typ"/>
</dbReference>
<dbReference type="EMBL" id="JYJB01000010">
    <property type="protein sequence ID" value="KJL46565.1"/>
    <property type="molecule type" value="Genomic_DNA"/>
</dbReference>
<dbReference type="PROSITE" id="PS50995">
    <property type="entry name" value="HTH_MARR_2"/>
    <property type="match status" value="1"/>
</dbReference>
<dbReference type="Pfam" id="PF12802">
    <property type="entry name" value="MarR_2"/>
    <property type="match status" value="1"/>
</dbReference>
<dbReference type="InterPro" id="IPR036390">
    <property type="entry name" value="WH_DNA-bd_sf"/>
</dbReference>
<evidence type="ECO:0000259" key="2">
    <source>
        <dbReference type="PROSITE" id="PS50995"/>
    </source>
</evidence>
<dbReference type="SUPFAM" id="SSF46785">
    <property type="entry name" value="Winged helix' DNA-binding domain"/>
    <property type="match status" value="1"/>
</dbReference>
<evidence type="ECO:0000313" key="3">
    <source>
        <dbReference type="EMBL" id="KJL46565.1"/>
    </source>
</evidence>
<dbReference type="OrthoDB" id="4485201at2"/>
<evidence type="ECO:0000313" key="4">
    <source>
        <dbReference type="Proteomes" id="UP000033900"/>
    </source>
</evidence>
<dbReference type="InterPro" id="IPR036388">
    <property type="entry name" value="WH-like_DNA-bd_sf"/>
</dbReference>
<reference evidence="3 4" key="1">
    <citation type="submission" date="2015-02" db="EMBL/GenBank/DDBJ databases">
        <title>Draft genome sequences of ten Microbacterium spp. with emphasis on heavy metal contaminated environments.</title>
        <authorList>
            <person name="Corretto E."/>
        </authorList>
    </citation>
    <scope>NUCLEOTIDE SEQUENCE [LARGE SCALE GENOMIC DNA]</scope>
    <source>
        <strain evidence="3 4">SA35</strain>
    </source>
</reference>
<protein>
    <submittedName>
        <fullName evidence="3">MarR family protein</fullName>
    </submittedName>
</protein>
<dbReference type="Proteomes" id="UP000033900">
    <property type="component" value="Unassembled WGS sequence"/>
</dbReference>
<accession>A0A0M2HIJ1</accession>
<sequence>MSTRRTDSETVLRSLLAITRRGLADARFGDAPLSITDQSIVMAIAEQPGIRSIDIARMFRLNRSTVSRQLGALIALGIVRETPEAPGRGRPLELTPSGRDAYRGTLHALQGVIQDHLAEWTDAEVARFANDLDRFDRGGGEGTRPTRSSQKEEK</sequence>
<feature type="region of interest" description="Disordered" evidence="1">
    <location>
        <begin position="131"/>
        <end position="154"/>
    </location>
</feature>
<dbReference type="Gene3D" id="1.10.10.10">
    <property type="entry name" value="Winged helix-like DNA-binding domain superfamily/Winged helix DNA-binding domain"/>
    <property type="match status" value="1"/>
</dbReference>
<keyword evidence="4" id="KW-1185">Reference proteome</keyword>